<comment type="caution">
    <text evidence="2">The sequence shown here is derived from an EMBL/GenBank/DDBJ whole genome shotgun (WGS) entry which is preliminary data.</text>
</comment>
<sequence>MLQMDSQNLKRDKTEEIDTLIKVSDEFSPTDSDTSKNISRKGKITRESCKKRSRVISKAKQQDLDVESGKVLRKGSKQPSVRSAREQLEEARDVTRPDASKIYEKNFQQSKPEEPTSTPALPVKVVARSIDEIIASLQSTSPSPSDQTIKELLESVLGQNYNIKMEVGEPEQEQYFSLG</sequence>
<name>A0ABC9WZ17_GRUJA</name>
<protein>
    <submittedName>
        <fullName evidence="2">Tetratricopeptide repeat protein 6</fullName>
    </submittedName>
</protein>
<proteinExistence type="predicted"/>
<dbReference type="Proteomes" id="UP001623348">
    <property type="component" value="Unassembled WGS sequence"/>
</dbReference>
<evidence type="ECO:0000256" key="1">
    <source>
        <dbReference type="SAM" id="MobiDB-lite"/>
    </source>
</evidence>
<feature type="region of interest" description="Disordered" evidence="1">
    <location>
        <begin position="24"/>
        <end position="100"/>
    </location>
</feature>
<dbReference type="AlphaFoldDB" id="A0ABC9WZ17"/>
<evidence type="ECO:0000313" key="3">
    <source>
        <dbReference type="Proteomes" id="UP001623348"/>
    </source>
</evidence>
<feature type="compositionally biased region" description="Basic and acidic residues" evidence="1">
    <location>
        <begin position="60"/>
        <end position="70"/>
    </location>
</feature>
<gene>
    <name evidence="2" type="ORF">GRJ2_001533100</name>
</gene>
<reference evidence="2 3" key="1">
    <citation type="submission" date="2024-06" db="EMBL/GenBank/DDBJ databases">
        <title>The draft genome of Grus japonensis, version 3.</title>
        <authorList>
            <person name="Nabeshima K."/>
            <person name="Suzuki S."/>
            <person name="Onuma M."/>
        </authorList>
    </citation>
    <scope>NUCLEOTIDE SEQUENCE [LARGE SCALE GENOMIC DNA]</scope>
    <source>
        <strain evidence="2 3">451A</strain>
    </source>
</reference>
<accession>A0ABC9WZ17</accession>
<organism evidence="2 3">
    <name type="scientific">Grus japonensis</name>
    <name type="common">Japanese crane</name>
    <name type="synonym">Red-crowned crane</name>
    <dbReference type="NCBI Taxonomy" id="30415"/>
    <lineage>
        <taxon>Eukaryota</taxon>
        <taxon>Metazoa</taxon>
        <taxon>Chordata</taxon>
        <taxon>Craniata</taxon>
        <taxon>Vertebrata</taxon>
        <taxon>Euteleostomi</taxon>
        <taxon>Archelosauria</taxon>
        <taxon>Archosauria</taxon>
        <taxon>Dinosauria</taxon>
        <taxon>Saurischia</taxon>
        <taxon>Theropoda</taxon>
        <taxon>Coelurosauria</taxon>
        <taxon>Aves</taxon>
        <taxon>Neognathae</taxon>
        <taxon>Neoaves</taxon>
        <taxon>Gruiformes</taxon>
        <taxon>Gruidae</taxon>
        <taxon>Grus</taxon>
    </lineage>
</organism>
<dbReference type="EMBL" id="BAAFJT010000005">
    <property type="protein sequence ID" value="GAB0190678.1"/>
    <property type="molecule type" value="Genomic_DNA"/>
</dbReference>
<feature type="compositionally biased region" description="Polar residues" evidence="1">
    <location>
        <begin position="27"/>
        <end position="37"/>
    </location>
</feature>
<keyword evidence="3" id="KW-1185">Reference proteome</keyword>
<evidence type="ECO:0000313" key="2">
    <source>
        <dbReference type="EMBL" id="GAB0190678.1"/>
    </source>
</evidence>
<feature type="compositionally biased region" description="Basic and acidic residues" evidence="1">
    <location>
        <begin position="83"/>
        <end position="100"/>
    </location>
</feature>